<dbReference type="InterPro" id="IPR028082">
    <property type="entry name" value="Peripla_BP_I"/>
</dbReference>
<sequence>MIPKRFFRFNYAVTILLLFTLLIPAYAGAETNGSDTGKKPAAIHIGAILPLSGELASKGKIEETAISLAVDEANEYLAKAGMDYQLQLKVIDSQNDPAEALKQAELLRADGTHIFITGSSAEVSSLKAWSDEQGTIVISYGSTAPSLGVANDGIFRVVPSDRQQANALATLLEQENMRHIIPVYRNDIYGKELSELLVKEFGQFGGTASEPVVYESNTTDFKSVIEQIEVRLKASKADRSATGIMLVSFDEANQIFSQAGQTKLAEQTASLQDVRWFGSDTLTLSPSLLASEKAALFAAAVKLTGVTFGIDSNPLYTDVKAKLEKKLGAAVTPEAIFAYDIPWMLAAVFQKMDKPGDAKELKSELVTLSGAYAGATGWMVLDEMGDRRYSLYEIWQVQSDSLSYDWVNLGKYRRDPGLPGYIVSNDFNSNSPDGGAVAGLITGFEGVEFDPNRNVSRDEFTYMLARALDLQGEGAELAFTDAEQIDARARDAVALAVKNGIVNGYEDGGFHPQAQISRAEMTAMVVRALKLSVTEVAKTSYADDAQIPSWARGYVDAAGKNGIIEAADDNRFGPNELATSAEATVMTLQIMKLK</sequence>
<dbReference type="SUPFAM" id="SSF53822">
    <property type="entry name" value="Periplasmic binding protein-like I"/>
    <property type="match status" value="1"/>
</dbReference>
<comment type="subcellular location">
    <subcellularLocation>
        <location evidence="1">Membrane</location>
    </subcellularLocation>
</comment>
<feature type="domain" description="SLH" evidence="6">
    <location>
        <begin position="540"/>
        <end position="594"/>
    </location>
</feature>
<feature type="chain" id="PRO_5045561008" evidence="5">
    <location>
        <begin position="30"/>
        <end position="594"/>
    </location>
</feature>
<organism evidence="7 8">
    <name type="scientific">Paenibacillus eucommiae</name>
    <dbReference type="NCBI Taxonomy" id="1355755"/>
    <lineage>
        <taxon>Bacteria</taxon>
        <taxon>Bacillati</taxon>
        <taxon>Bacillota</taxon>
        <taxon>Bacilli</taxon>
        <taxon>Bacillales</taxon>
        <taxon>Paenibacillaceae</taxon>
        <taxon>Paenibacillus</taxon>
    </lineage>
</organism>
<evidence type="ECO:0000256" key="3">
    <source>
        <dbReference type="ARBA" id="ARBA00022989"/>
    </source>
</evidence>
<accession>A0ABS4IZW5</accession>
<keyword evidence="3" id="KW-1133">Transmembrane helix</keyword>
<dbReference type="Pfam" id="PF00395">
    <property type="entry name" value="SLH"/>
    <property type="match status" value="3"/>
</dbReference>
<dbReference type="RefSeq" id="WP_209972788.1">
    <property type="nucleotide sequence ID" value="NZ_JAGGLB010000012.1"/>
</dbReference>
<dbReference type="Pfam" id="PF01094">
    <property type="entry name" value="ANF_receptor"/>
    <property type="match status" value="1"/>
</dbReference>
<dbReference type="Gene3D" id="3.40.50.2300">
    <property type="match status" value="2"/>
</dbReference>
<feature type="signal peptide" evidence="5">
    <location>
        <begin position="1"/>
        <end position="29"/>
    </location>
</feature>
<proteinExistence type="predicted"/>
<dbReference type="InterPro" id="IPR001119">
    <property type="entry name" value="SLH_dom"/>
</dbReference>
<dbReference type="Proteomes" id="UP001519287">
    <property type="component" value="Unassembled WGS sequence"/>
</dbReference>
<dbReference type="PANTHER" id="PTHR30483:SF40">
    <property type="entry name" value="HISTIDINE KINASE"/>
    <property type="match status" value="1"/>
</dbReference>
<feature type="domain" description="SLH" evidence="6">
    <location>
        <begin position="476"/>
        <end position="539"/>
    </location>
</feature>
<evidence type="ECO:0000256" key="5">
    <source>
        <dbReference type="SAM" id="SignalP"/>
    </source>
</evidence>
<evidence type="ECO:0000313" key="7">
    <source>
        <dbReference type="EMBL" id="MBP1992069.1"/>
    </source>
</evidence>
<name>A0ABS4IZW5_9BACL</name>
<evidence type="ECO:0000256" key="1">
    <source>
        <dbReference type="ARBA" id="ARBA00004370"/>
    </source>
</evidence>
<comment type="caution">
    <text evidence="7">The sequence shown here is derived from an EMBL/GenBank/DDBJ whole genome shotgun (WGS) entry which is preliminary data.</text>
</comment>
<keyword evidence="2" id="KW-0812">Transmembrane</keyword>
<dbReference type="InterPro" id="IPR001828">
    <property type="entry name" value="ANF_lig-bd_rcpt"/>
</dbReference>
<dbReference type="EMBL" id="JAGGLB010000012">
    <property type="protein sequence ID" value="MBP1992069.1"/>
    <property type="molecule type" value="Genomic_DNA"/>
</dbReference>
<evidence type="ECO:0000256" key="2">
    <source>
        <dbReference type="ARBA" id="ARBA00022692"/>
    </source>
</evidence>
<keyword evidence="8" id="KW-1185">Reference proteome</keyword>
<keyword evidence="5" id="KW-0732">Signal</keyword>
<evidence type="ECO:0000259" key="6">
    <source>
        <dbReference type="PROSITE" id="PS51272"/>
    </source>
</evidence>
<keyword evidence="4" id="KW-0472">Membrane</keyword>
<gene>
    <name evidence="7" type="ORF">J2Z66_003677</name>
</gene>
<dbReference type="PROSITE" id="PS51272">
    <property type="entry name" value="SLH"/>
    <property type="match status" value="2"/>
</dbReference>
<evidence type="ECO:0000313" key="8">
    <source>
        <dbReference type="Proteomes" id="UP001519287"/>
    </source>
</evidence>
<protein>
    <submittedName>
        <fullName evidence="7">Branched-chain amino acid transport system substrate-binding protein</fullName>
    </submittedName>
</protein>
<dbReference type="PANTHER" id="PTHR30483">
    <property type="entry name" value="LEUCINE-SPECIFIC-BINDING PROTEIN"/>
    <property type="match status" value="1"/>
</dbReference>
<dbReference type="InterPro" id="IPR051010">
    <property type="entry name" value="BCAA_transport"/>
</dbReference>
<evidence type="ECO:0000256" key="4">
    <source>
        <dbReference type="ARBA" id="ARBA00023136"/>
    </source>
</evidence>
<reference evidence="7 8" key="1">
    <citation type="submission" date="2021-03" db="EMBL/GenBank/DDBJ databases">
        <title>Genomic Encyclopedia of Type Strains, Phase IV (KMG-IV): sequencing the most valuable type-strain genomes for metagenomic binning, comparative biology and taxonomic classification.</title>
        <authorList>
            <person name="Goeker M."/>
        </authorList>
    </citation>
    <scope>NUCLEOTIDE SEQUENCE [LARGE SCALE GENOMIC DNA]</scope>
    <source>
        <strain evidence="7 8">DSM 26048</strain>
    </source>
</reference>